<reference evidence="7" key="1">
    <citation type="submission" date="2022-05" db="EMBL/GenBank/DDBJ databases">
        <title>The Musa troglodytarum L. genome provides insights into the mechanism of non-climacteric behaviour and enrichment of carotenoids.</title>
        <authorList>
            <person name="Wang J."/>
        </authorList>
    </citation>
    <scope>NUCLEOTIDE SEQUENCE</scope>
    <source>
        <tissue evidence="7">Leaf</tissue>
    </source>
</reference>
<accession>A0A9E7HRB3</accession>
<comment type="function">
    <text evidence="1">Potential calcium sensor.</text>
</comment>
<organism evidence="7 8">
    <name type="scientific">Musa troglodytarum</name>
    <name type="common">fe'i banana</name>
    <dbReference type="NCBI Taxonomy" id="320322"/>
    <lineage>
        <taxon>Eukaryota</taxon>
        <taxon>Viridiplantae</taxon>
        <taxon>Streptophyta</taxon>
        <taxon>Embryophyta</taxon>
        <taxon>Tracheophyta</taxon>
        <taxon>Spermatophyta</taxon>
        <taxon>Magnoliopsida</taxon>
        <taxon>Liliopsida</taxon>
        <taxon>Zingiberales</taxon>
        <taxon>Musaceae</taxon>
        <taxon>Musa</taxon>
    </lineage>
</organism>
<evidence type="ECO:0000256" key="5">
    <source>
        <dbReference type="SAM" id="MobiDB-lite"/>
    </source>
</evidence>
<feature type="domain" description="EF-hand" evidence="6">
    <location>
        <begin position="26"/>
        <end position="61"/>
    </location>
</feature>
<dbReference type="FunFam" id="1.10.238.10:FF:000089">
    <property type="entry name" value="calmodulin-like protein 3"/>
    <property type="match status" value="1"/>
</dbReference>
<gene>
    <name evidence="7" type="ORF">MUK42_15710</name>
</gene>
<dbReference type="SUPFAM" id="SSF47473">
    <property type="entry name" value="EF-hand"/>
    <property type="match status" value="1"/>
</dbReference>
<dbReference type="AlphaFoldDB" id="A0A9E7HRB3"/>
<dbReference type="SMART" id="SM00054">
    <property type="entry name" value="EFh"/>
    <property type="match status" value="2"/>
</dbReference>
<dbReference type="GO" id="GO:0005509">
    <property type="term" value="F:calcium ion binding"/>
    <property type="evidence" value="ECO:0007669"/>
    <property type="project" value="InterPro"/>
</dbReference>
<dbReference type="Proteomes" id="UP001055439">
    <property type="component" value="Chromosome 8"/>
</dbReference>
<feature type="compositionally biased region" description="Basic residues" evidence="5">
    <location>
        <begin position="1"/>
        <end position="14"/>
    </location>
</feature>
<dbReference type="InterPro" id="IPR002048">
    <property type="entry name" value="EF_hand_dom"/>
</dbReference>
<dbReference type="OrthoDB" id="26525at2759"/>
<dbReference type="Pfam" id="PF13499">
    <property type="entry name" value="EF-hand_7"/>
    <property type="match status" value="1"/>
</dbReference>
<evidence type="ECO:0000313" key="7">
    <source>
        <dbReference type="EMBL" id="URE39119.1"/>
    </source>
</evidence>
<dbReference type="InterPro" id="IPR011992">
    <property type="entry name" value="EF-hand-dom_pair"/>
</dbReference>
<keyword evidence="2" id="KW-0479">Metal-binding</keyword>
<evidence type="ECO:0000259" key="6">
    <source>
        <dbReference type="PROSITE" id="PS50222"/>
    </source>
</evidence>
<dbReference type="PROSITE" id="PS00018">
    <property type="entry name" value="EF_HAND_1"/>
    <property type="match status" value="2"/>
</dbReference>
<evidence type="ECO:0000256" key="2">
    <source>
        <dbReference type="ARBA" id="ARBA00022723"/>
    </source>
</evidence>
<sequence length="110" mass="11611">MGKIRSLFRRHRPKPQPGHPADPSAADPGNLERVFNKFDSNGDGKISSAELADVLESLGIGEGASVAQCRRMIDGVDLDGDGLISFEEFKTMMTAGGCNAQAFAAFAAAK</sequence>
<evidence type="ECO:0000256" key="4">
    <source>
        <dbReference type="ARBA" id="ARBA00022837"/>
    </source>
</evidence>
<evidence type="ECO:0000313" key="8">
    <source>
        <dbReference type="Proteomes" id="UP001055439"/>
    </source>
</evidence>
<keyword evidence="8" id="KW-1185">Reference proteome</keyword>
<proteinExistence type="predicted"/>
<dbReference type="CDD" id="cd00051">
    <property type="entry name" value="EFh"/>
    <property type="match status" value="1"/>
</dbReference>
<evidence type="ECO:0000256" key="1">
    <source>
        <dbReference type="ARBA" id="ARBA00003291"/>
    </source>
</evidence>
<protein>
    <submittedName>
        <fullName evidence="7">Calmodulin-like protein</fullName>
    </submittedName>
</protein>
<keyword evidence="4" id="KW-0106">Calcium</keyword>
<dbReference type="InterPro" id="IPR039647">
    <property type="entry name" value="EF_hand_pair_protein_CML-like"/>
</dbReference>
<feature type="domain" description="EF-hand" evidence="6">
    <location>
        <begin position="64"/>
        <end position="99"/>
    </location>
</feature>
<dbReference type="PROSITE" id="PS50222">
    <property type="entry name" value="EF_HAND_2"/>
    <property type="match status" value="2"/>
</dbReference>
<evidence type="ECO:0000256" key="3">
    <source>
        <dbReference type="ARBA" id="ARBA00022737"/>
    </source>
</evidence>
<dbReference type="InterPro" id="IPR018247">
    <property type="entry name" value="EF_Hand_1_Ca_BS"/>
</dbReference>
<dbReference type="Gene3D" id="1.10.238.10">
    <property type="entry name" value="EF-hand"/>
    <property type="match status" value="1"/>
</dbReference>
<dbReference type="EMBL" id="CP097510">
    <property type="protein sequence ID" value="URE39119.1"/>
    <property type="molecule type" value="Genomic_DNA"/>
</dbReference>
<dbReference type="PANTHER" id="PTHR10891">
    <property type="entry name" value="EF-HAND CALCIUM-BINDING DOMAIN CONTAINING PROTEIN"/>
    <property type="match status" value="1"/>
</dbReference>
<feature type="region of interest" description="Disordered" evidence="5">
    <location>
        <begin position="1"/>
        <end position="34"/>
    </location>
</feature>
<keyword evidence="3" id="KW-0677">Repeat</keyword>
<name>A0A9E7HRB3_9LILI</name>